<evidence type="ECO:0000313" key="3">
    <source>
        <dbReference type="EMBL" id="AWB06809.1"/>
    </source>
</evidence>
<dbReference type="Proteomes" id="UP000077405">
    <property type="component" value="Plasmid pYZ1"/>
</dbReference>
<evidence type="ECO:0000313" key="4">
    <source>
        <dbReference type="Proteomes" id="UP000077405"/>
    </source>
</evidence>
<protein>
    <recommendedName>
        <fullName evidence="2">Mu-like prophage FluMu N-terminal domain-containing protein</fullName>
    </recommendedName>
</protein>
<feature type="domain" description="Mu-like prophage FluMu N-terminal" evidence="2">
    <location>
        <begin position="11"/>
        <end position="53"/>
    </location>
</feature>
<geneLocation type="plasmid" evidence="3 4">
    <name>pYZ1</name>
</geneLocation>
<evidence type="ECO:0000259" key="2">
    <source>
        <dbReference type="Pfam" id="PF17891"/>
    </source>
</evidence>
<feature type="compositionally biased region" description="Pro residues" evidence="1">
    <location>
        <begin position="77"/>
        <end position="88"/>
    </location>
</feature>
<reference evidence="3 4" key="1">
    <citation type="submission" date="2018-04" db="EMBL/GenBank/DDBJ databases">
        <title>Complete genome sequence of the nitrogen-fixing bacterium Azospirillum humicireducens type strain SgZ-5.</title>
        <authorList>
            <person name="Yu Z."/>
        </authorList>
    </citation>
    <scope>NUCLEOTIDE SEQUENCE [LARGE SCALE GENOMIC DNA]</scope>
    <source>
        <strain evidence="3 4">SgZ-5</strain>
        <plasmid evidence="3 4">pYZ1</plasmid>
    </source>
</reference>
<gene>
    <name evidence="3" type="ORF">A6A40_17305</name>
</gene>
<keyword evidence="3" id="KW-0614">Plasmid</keyword>
<evidence type="ECO:0000256" key="1">
    <source>
        <dbReference type="SAM" id="MobiDB-lite"/>
    </source>
</evidence>
<dbReference type="RefSeq" id="WP_108547115.1">
    <property type="nucleotide sequence ID" value="NZ_CP028902.1"/>
</dbReference>
<proteinExistence type="predicted"/>
<dbReference type="AlphaFoldDB" id="A0A2R4VQT9"/>
<dbReference type="OrthoDB" id="5465462at2"/>
<dbReference type="EMBL" id="CP028902">
    <property type="protein sequence ID" value="AWB06809.1"/>
    <property type="molecule type" value="Genomic_DNA"/>
</dbReference>
<dbReference type="InterPro" id="IPR041227">
    <property type="entry name" value="FluMu_N"/>
</dbReference>
<feature type="compositionally biased region" description="Basic and acidic residues" evidence="1">
    <location>
        <begin position="60"/>
        <end position="75"/>
    </location>
</feature>
<dbReference type="KEGG" id="ahu:A6A40_17305"/>
<dbReference type="Pfam" id="PF17891">
    <property type="entry name" value="FluMu_N"/>
    <property type="match status" value="1"/>
</dbReference>
<accession>A0A2R4VQT9</accession>
<dbReference type="SUPFAM" id="SSF160059">
    <property type="entry name" value="PriA/YqbF domain"/>
    <property type="match status" value="1"/>
</dbReference>
<keyword evidence="4" id="KW-1185">Reference proteome</keyword>
<feature type="region of interest" description="Disordered" evidence="1">
    <location>
        <begin position="52"/>
        <end position="88"/>
    </location>
</feature>
<sequence length="88" mass="9159">MKDLLIAARPAAGFRRCGLHHPPAEVRHPAGAFTEAEVRALKAEPNLIVIEAEPDGGADAAEKPARKAGKGKDAPAEAPPRQSPPPEA</sequence>
<name>A0A2R4VQT9_9PROT</name>
<organism evidence="3 4">
    <name type="scientific">Azospirillum humicireducens</name>
    <dbReference type="NCBI Taxonomy" id="1226968"/>
    <lineage>
        <taxon>Bacteria</taxon>
        <taxon>Pseudomonadati</taxon>
        <taxon>Pseudomonadota</taxon>
        <taxon>Alphaproteobacteria</taxon>
        <taxon>Rhodospirillales</taxon>
        <taxon>Azospirillaceae</taxon>
        <taxon>Azospirillum</taxon>
    </lineage>
</organism>
<dbReference type="Gene3D" id="3.40.5.80">
    <property type="match status" value="1"/>
</dbReference>